<organism evidence="1 2">
    <name type="scientific">Batillaria attramentaria</name>
    <dbReference type="NCBI Taxonomy" id="370345"/>
    <lineage>
        <taxon>Eukaryota</taxon>
        <taxon>Metazoa</taxon>
        <taxon>Spiralia</taxon>
        <taxon>Lophotrochozoa</taxon>
        <taxon>Mollusca</taxon>
        <taxon>Gastropoda</taxon>
        <taxon>Caenogastropoda</taxon>
        <taxon>Sorbeoconcha</taxon>
        <taxon>Cerithioidea</taxon>
        <taxon>Batillariidae</taxon>
        <taxon>Batillaria</taxon>
    </lineage>
</organism>
<name>A0ABD0KEX3_9CAEN</name>
<dbReference type="AlphaFoldDB" id="A0ABD0KEX3"/>
<accession>A0ABD0KEX3</accession>
<reference evidence="1 2" key="1">
    <citation type="journal article" date="2023" name="Sci. Data">
        <title>Genome assembly of the Korean intertidal mud-creeper Batillaria attramentaria.</title>
        <authorList>
            <person name="Patra A.K."/>
            <person name="Ho P.T."/>
            <person name="Jun S."/>
            <person name="Lee S.J."/>
            <person name="Kim Y."/>
            <person name="Won Y.J."/>
        </authorList>
    </citation>
    <scope>NUCLEOTIDE SEQUENCE [LARGE SCALE GENOMIC DNA]</scope>
    <source>
        <strain evidence="1">Wonlab-2016</strain>
    </source>
</reference>
<proteinExistence type="predicted"/>
<protein>
    <submittedName>
        <fullName evidence="1">Uncharacterized protein</fullName>
    </submittedName>
</protein>
<dbReference type="Proteomes" id="UP001519460">
    <property type="component" value="Unassembled WGS sequence"/>
</dbReference>
<evidence type="ECO:0000313" key="1">
    <source>
        <dbReference type="EMBL" id="KAK7485482.1"/>
    </source>
</evidence>
<gene>
    <name evidence="1" type="ORF">BaRGS_00023292</name>
</gene>
<comment type="caution">
    <text evidence="1">The sequence shown here is derived from an EMBL/GenBank/DDBJ whole genome shotgun (WGS) entry which is preliminary data.</text>
</comment>
<keyword evidence="2" id="KW-1185">Reference proteome</keyword>
<dbReference type="EMBL" id="JACVVK020000194">
    <property type="protein sequence ID" value="KAK7485482.1"/>
    <property type="molecule type" value="Genomic_DNA"/>
</dbReference>
<sequence>CLRSSASSGDHSETWGEAGQTLAEFPVGLGRVVGRKWSISPTSWCAPCKISHLGRERDPEGAAHSLAYQVRIQTGL</sequence>
<feature type="non-terminal residue" evidence="1">
    <location>
        <position position="1"/>
    </location>
</feature>
<evidence type="ECO:0000313" key="2">
    <source>
        <dbReference type="Proteomes" id="UP001519460"/>
    </source>
</evidence>